<reference evidence="1" key="1">
    <citation type="submission" date="2018-02" db="EMBL/GenBank/DDBJ databases">
        <title>Rhizophora mucronata_Transcriptome.</title>
        <authorList>
            <person name="Meera S.P."/>
            <person name="Sreeshan A."/>
            <person name="Augustine A."/>
        </authorList>
    </citation>
    <scope>NUCLEOTIDE SEQUENCE</scope>
    <source>
        <tissue evidence="1">Leaf</tissue>
    </source>
</reference>
<sequence>MQIFCWNWNNQLRDQNVCYSQKLQL</sequence>
<organism evidence="1">
    <name type="scientific">Rhizophora mucronata</name>
    <name type="common">Asiatic mangrove</name>
    <dbReference type="NCBI Taxonomy" id="61149"/>
    <lineage>
        <taxon>Eukaryota</taxon>
        <taxon>Viridiplantae</taxon>
        <taxon>Streptophyta</taxon>
        <taxon>Embryophyta</taxon>
        <taxon>Tracheophyta</taxon>
        <taxon>Spermatophyta</taxon>
        <taxon>Magnoliopsida</taxon>
        <taxon>eudicotyledons</taxon>
        <taxon>Gunneridae</taxon>
        <taxon>Pentapetalae</taxon>
        <taxon>rosids</taxon>
        <taxon>fabids</taxon>
        <taxon>Malpighiales</taxon>
        <taxon>Rhizophoraceae</taxon>
        <taxon>Rhizophora</taxon>
    </lineage>
</organism>
<proteinExistence type="predicted"/>
<dbReference type="AlphaFoldDB" id="A0A2P2PST9"/>
<name>A0A2P2PST9_RHIMU</name>
<accession>A0A2P2PST9</accession>
<evidence type="ECO:0000313" key="1">
    <source>
        <dbReference type="EMBL" id="MBX57806.1"/>
    </source>
</evidence>
<protein>
    <submittedName>
        <fullName evidence="1">Uncharacterized protein</fullName>
    </submittedName>
</protein>
<dbReference type="EMBL" id="GGEC01077322">
    <property type="protein sequence ID" value="MBX57806.1"/>
    <property type="molecule type" value="Transcribed_RNA"/>
</dbReference>